<gene>
    <name evidence="1" type="ORF">HKW66_Vig0068000</name>
    <name evidence="2" type="ORF">LR48_Vigan09g220400</name>
</gene>
<evidence type="ECO:0000313" key="1">
    <source>
        <dbReference type="EMBL" id="KAG2395824.1"/>
    </source>
</evidence>
<dbReference type="Proteomes" id="UP000743370">
    <property type="component" value="Unassembled WGS sequence"/>
</dbReference>
<protein>
    <submittedName>
        <fullName evidence="2">Uncharacterized protein</fullName>
    </submittedName>
</protein>
<dbReference type="EMBL" id="JABFOF010000006">
    <property type="protein sequence ID" value="KAG2395824.1"/>
    <property type="molecule type" value="Genomic_DNA"/>
</dbReference>
<evidence type="ECO:0000313" key="2">
    <source>
        <dbReference type="EMBL" id="KOM53545.1"/>
    </source>
</evidence>
<organism evidence="2 3">
    <name type="scientific">Phaseolus angularis</name>
    <name type="common">Azuki bean</name>
    <name type="synonym">Vigna angularis</name>
    <dbReference type="NCBI Taxonomy" id="3914"/>
    <lineage>
        <taxon>Eukaryota</taxon>
        <taxon>Viridiplantae</taxon>
        <taxon>Streptophyta</taxon>
        <taxon>Embryophyta</taxon>
        <taxon>Tracheophyta</taxon>
        <taxon>Spermatophyta</taxon>
        <taxon>Magnoliopsida</taxon>
        <taxon>eudicotyledons</taxon>
        <taxon>Gunneridae</taxon>
        <taxon>Pentapetalae</taxon>
        <taxon>rosids</taxon>
        <taxon>fabids</taxon>
        <taxon>Fabales</taxon>
        <taxon>Fabaceae</taxon>
        <taxon>Papilionoideae</taxon>
        <taxon>50 kb inversion clade</taxon>
        <taxon>NPAAA clade</taxon>
        <taxon>indigoferoid/millettioid clade</taxon>
        <taxon>Phaseoleae</taxon>
        <taxon>Vigna</taxon>
    </lineage>
</organism>
<dbReference type="EMBL" id="CM003379">
    <property type="protein sequence ID" value="KOM53545.1"/>
    <property type="molecule type" value="Genomic_DNA"/>
</dbReference>
<reference evidence="1 4" key="3">
    <citation type="submission" date="2020-05" db="EMBL/GenBank/DDBJ databases">
        <title>Vigna angularis (adzuki bean) Var. LongXiaoDou No. 4 denovo assembly.</title>
        <authorList>
            <person name="Xiang H."/>
        </authorList>
    </citation>
    <scope>NUCLEOTIDE SEQUENCE [LARGE SCALE GENOMIC DNA]</scope>
    <source>
        <tissue evidence="1">Leaf</tissue>
    </source>
</reference>
<dbReference type="Proteomes" id="UP000053144">
    <property type="component" value="Chromosome 9"/>
</dbReference>
<accession>A0A0L9VER8</accession>
<sequence length="59" mass="7133">MPMNFSTNDETILLYYVDSIYQGKCNWMIALKTYRDRSTFYRTYLLAEKIGSVMMFFNH</sequence>
<evidence type="ECO:0000313" key="4">
    <source>
        <dbReference type="Proteomes" id="UP000743370"/>
    </source>
</evidence>
<dbReference type="AlphaFoldDB" id="A0A0L9VER8"/>
<proteinExistence type="predicted"/>
<reference evidence="3" key="1">
    <citation type="journal article" date="2015" name="Proc. Natl. Acad. Sci. U.S.A.">
        <title>Genome sequencing of adzuki bean (Vigna angularis) provides insight into high starch and low fat accumulation and domestication.</title>
        <authorList>
            <person name="Yang K."/>
            <person name="Tian Z."/>
            <person name="Chen C."/>
            <person name="Luo L."/>
            <person name="Zhao B."/>
            <person name="Wang Z."/>
            <person name="Yu L."/>
            <person name="Li Y."/>
            <person name="Sun Y."/>
            <person name="Li W."/>
            <person name="Chen Y."/>
            <person name="Li Y."/>
            <person name="Zhang Y."/>
            <person name="Ai D."/>
            <person name="Zhao J."/>
            <person name="Shang C."/>
            <person name="Ma Y."/>
            <person name="Wu B."/>
            <person name="Wang M."/>
            <person name="Gao L."/>
            <person name="Sun D."/>
            <person name="Zhang P."/>
            <person name="Guo F."/>
            <person name="Wang W."/>
            <person name="Li Y."/>
            <person name="Wang J."/>
            <person name="Varshney R.K."/>
            <person name="Wang J."/>
            <person name="Ling H.Q."/>
            <person name="Wan P."/>
        </authorList>
    </citation>
    <scope>NUCLEOTIDE SEQUENCE</scope>
    <source>
        <strain evidence="3">cv. Jingnong 6</strain>
    </source>
</reference>
<name>A0A0L9VER8_PHAAN</name>
<reference evidence="2" key="2">
    <citation type="submission" date="2015-02" db="EMBL/GenBank/DDBJ databases">
        <authorList>
            <person name="Chooi Y.-H."/>
        </authorList>
    </citation>
    <scope>NUCLEOTIDE SEQUENCE</scope>
    <source>
        <tissue evidence="2">Seedling</tissue>
    </source>
</reference>
<evidence type="ECO:0000313" key="3">
    <source>
        <dbReference type="Proteomes" id="UP000053144"/>
    </source>
</evidence>
<dbReference type="Gramene" id="KOM53545">
    <property type="protein sequence ID" value="KOM53545"/>
    <property type="gene ID" value="LR48_Vigan09g220400"/>
</dbReference>